<gene>
    <name evidence="1" type="ORF">AERO8C_40031</name>
</gene>
<dbReference type="Pfam" id="PF07254">
    <property type="entry name" value="Cpta_toxin"/>
    <property type="match status" value="1"/>
</dbReference>
<protein>
    <recommendedName>
        <fullName evidence="3">Toxin CptA</fullName>
    </recommendedName>
</protein>
<evidence type="ECO:0008006" key="3">
    <source>
        <dbReference type="Google" id="ProtNLM"/>
    </source>
</evidence>
<evidence type="ECO:0000313" key="1">
    <source>
        <dbReference type="EMBL" id="VXA86962.1"/>
    </source>
</evidence>
<accession>A0A653L6F5</accession>
<name>A0A653L6F5_AERVE</name>
<dbReference type="InterPro" id="IPR009883">
    <property type="entry name" value="YgfX"/>
</dbReference>
<sequence length="135" mass="15792">MERVIMTVHPSRHQQCLLVALFLLLLWPVAGLIAGWQWALLLPVWLVALWLSWRALAAPPFELVWDGQWLQWQGRRYQLDKKSRILPGVLRLALCPEQQESGVVSPRQLWIFSDALSPEHYRLLARAIHFLPSRR</sequence>
<evidence type="ECO:0000313" key="2">
    <source>
        <dbReference type="Proteomes" id="UP000439123"/>
    </source>
</evidence>
<dbReference type="Proteomes" id="UP000439123">
    <property type="component" value="Unassembled WGS sequence"/>
</dbReference>
<proteinExistence type="predicted"/>
<dbReference type="AlphaFoldDB" id="A0A653L6F5"/>
<organism evidence="1 2">
    <name type="scientific">Aeromonas veronii</name>
    <dbReference type="NCBI Taxonomy" id="654"/>
    <lineage>
        <taxon>Bacteria</taxon>
        <taxon>Pseudomonadati</taxon>
        <taxon>Pseudomonadota</taxon>
        <taxon>Gammaproteobacteria</taxon>
        <taxon>Aeromonadales</taxon>
        <taxon>Aeromonadaceae</taxon>
        <taxon>Aeromonas</taxon>
    </lineage>
</organism>
<reference evidence="1 2" key="1">
    <citation type="submission" date="2019-10" db="EMBL/GenBank/DDBJ databases">
        <authorList>
            <person name="Karimi E."/>
        </authorList>
    </citation>
    <scope>NUCLEOTIDE SEQUENCE [LARGE SCALE GENOMIC DNA]</scope>
    <source>
        <strain evidence="1">Aeromonas sp. 8C</strain>
    </source>
</reference>
<dbReference type="EMBL" id="CABWLC010000017">
    <property type="protein sequence ID" value="VXA86962.1"/>
    <property type="molecule type" value="Genomic_DNA"/>
</dbReference>